<evidence type="ECO:0000313" key="9">
    <source>
        <dbReference type="Proteomes" id="UP001629953"/>
    </source>
</evidence>
<evidence type="ECO:0000256" key="5">
    <source>
        <dbReference type="SAM" id="Phobius"/>
    </source>
</evidence>
<keyword evidence="5" id="KW-0812">Transmembrane</keyword>
<reference evidence="8 9" key="1">
    <citation type="journal article" date="2013" name="Int. J. Syst. Evol. Microbiol.">
        <title>Celerinatantimonas yamalensis sp. nov., a cold-adapted diazotrophic bacterium from a cold permafrost brine.</title>
        <authorList>
            <person name="Shcherbakova V."/>
            <person name="Chuvilskaya N."/>
            <person name="Rivkina E."/>
            <person name="Demidov N."/>
            <person name="Uchaeva V."/>
            <person name="Suetin S."/>
            <person name="Suzina N."/>
            <person name="Gilichinsky D."/>
        </authorList>
    </citation>
    <scope>NUCLEOTIDE SEQUENCE [LARGE SCALE GENOMIC DNA]</scope>
    <source>
        <strain evidence="8 9">C7</strain>
    </source>
</reference>
<dbReference type="SMART" id="SM00283">
    <property type="entry name" value="MA"/>
    <property type="match status" value="1"/>
</dbReference>
<accession>A0ABW9G5W0</accession>
<dbReference type="Pfam" id="PF00015">
    <property type="entry name" value="MCPsignal"/>
    <property type="match status" value="1"/>
</dbReference>
<keyword evidence="9" id="KW-1185">Reference proteome</keyword>
<dbReference type="InterPro" id="IPR004090">
    <property type="entry name" value="Chemotax_Me-accpt_rcpt"/>
</dbReference>
<dbReference type="PROSITE" id="PS50111">
    <property type="entry name" value="CHEMOTAXIS_TRANSDUC_2"/>
    <property type="match status" value="1"/>
</dbReference>
<keyword evidence="2 4" id="KW-0807">Transducer</keyword>
<dbReference type="CDD" id="cd06225">
    <property type="entry name" value="HAMP"/>
    <property type="match status" value="1"/>
</dbReference>
<dbReference type="PRINTS" id="PR00260">
    <property type="entry name" value="CHEMTRNSDUCR"/>
</dbReference>
<dbReference type="Pfam" id="PF00672">
    <property type="entry name" value="HAMP"/>
    <property type="match status" value="1"/>
</dbReference>
<keyword evidence="5" id="KW-0472">Membrane</keyword>
<dbReference type="SMART" id="SM00304">
    <property type="entry name" value="HAMP"/>
    <property type="match status" value="1"/>
</dbReference>
<sequence length="721" mass="77465">MKLKSIQGKIVVVAGLCLLVTASILVGYNVYSASNTKNLVSNRVTNLVEKSTLDGLKTTASSYANAISRRLEPGLIIAQTLAKTTAANKVYEQERKSQVDTRESFNRILHDVLAAHKDLNGIYSAWEPNAFDGQDAQNHTDSMGNNPQTGRFTPYWTRSSNGHIAVQPLVEYDSQEKHANGVAKGGWYIVPRETHQSAVTAPLPYIVQGKHVWLATLSAPILVNGKFLGVFGADYDLDFVQSLSKQVDDKLYGGQASVTIVTKQGLVIADSANPDAIGGSMRPLFNDQYDRVLATVQSGQDTVFNDPNQSNIQVFSPIKLGTTDALWSIIITVNRDLVMADVTQLGKQINQTNETARNWQIAIGLMVSIIAMAVLATMARNLALPIMRAVKMAQTISQGDFSGRLTYTSHDEIGQLASALDNMADSLQEQASVAEKISKGDLSFSVNLASEKDQLGKALSGMMTNLNRLVGQIKQRAEVIGSNADNVSDLSHDLASGATQSAAAVTEISATITQIAAQIKQSSNNADTASTLSQQSMDSADNGNQLMTELQQAMKDIESSGKDINNLIRTIESIAEQTNLLALNAAIEAARAGEQGRGFAVVADEVRQLAARSAGAVQQTSSLIDISAQRTQRGIVLSRQTAEALESIVHRVGESSSLVNEIASAASEQAQGAEQISQGINQIDEVTQQNSNNSERCAEAANRLSSESKQLTDLIQQFKLK</sequence>
<comment type="similarity">
    <text evidence="3">Belongs to the methyl-accepting chemotaxis (MCP) protein family.</text>
</comment>
<dbReference type="Gene3D" id="1.10.287.950">
    <property type="entry name" value="Methyl-accepting chemotaxis protein"/>
    <property type="match status" value="1"/>
</dbReference>
<evidence type="ECO:0000256" key="3">
    <source>
        <dbReference type="ARBA" id="ARBA00029447"/>
    </source>
</evidence>
<evidence type="ECO:0000256" key="2">
    <source>
        <dbReference type="ARBA" id="ARBA00023224"/>
    </source>
</evidence>
<gene>
    <name evidence="8" type="ORF">ABUE30_08185</name>
</gene>
<dbReference type="PANTHER" id="PTHR43531:SF11">
    <property type="entry name" value="METHYL-ACCEPTING CHEMOTAXIS PROTEIN 3"/>
    <property type="match status" value="1"/>
</dbReference>
<keyword evidence="5" id="KW-1133">Transmembrane helix</keyword>
<dbReference type="RefSeq" id="WP_408623254.1">
    <property type="nucleotide sequence ID" value="NZ_JBEQCT010000003.1"/>
</dbReference>
<feature type="domain" description="Methyl-accepting transducer" evidence="6">
    <location>
        <begin position="476"/>
        <end position="705"/>
    </location>
</feature>
<organism evidence="8 9">
    <name type="scientific">Celerinatantimonas yamalensis</name>
    <dbReference type="NCBI Taxonomy" id="559956"/>
    <lineage>
        <taxon>Bacteria</taxon>
        <taxon>Pseudomonadati</taxon>
        <taxon>Pseudomonadota</taxon>
        <taxon>Gammaproteobacteria</taxon>
        <taxon>Celerinatantimonadaceae</taxon>
        <taxon>Celerinatantimonas</taxon>
    </lineage>
</organism>
<feature type="domain" description="HAMP" evidence="7">
    <location>
        <begin position="380"/>
        <end position="432"/>
    </location>
</feature>
<proteinExistence type="inferred from homology"/>
<name>A0ABW9G5W0_9GAMM</name>
<evidence type="ECO:0000256" key="4">
    <source>
        <dbReference type="PROSITE-ProRule" id="PRU00284"/>
    </source>
</evidence>
<dbReference type="Proteomes" id="UP001629953">
    <property type="component" value="Unassembled WGS sequence"/>
</dbReference>
<comment type="caution">
    <text evidence="8">The sequence shown here is derived from an EMBL/GenBank/DDBJ whole genome shotgun (WGS) entry which is preliminary data.</text>
</comment>
<keyword evidence="1" id="KW-0145">Chemotaxis</keyword>
<protein>
    <submittedName>
        <fullName evidence="8">Methyl-accepting chemotaxis protein</fullName>
    </submittedName>
</protein>
<dbReference type="CDD" id="cd12913">
    <property type="entry name" value="PDC1_MCP_like"/>
    <property type="match status" value="1"/>
</dbReference>
<dbReference type="SUPFAM" id="SSF58104">
    <property type="entry name" value="Methyl-accepting chemotaxis protein (MCP) signaling domain"/>
    <property type="match status" value="1"/>
</dbReference>
<dbReference type="Gene3D" id="3.30.450.20">
    <property type="entry name" value="PAS domain"/>
    <property type="match status" value="1"/>
</dbReference>
<evidence type="ECO:0000259" key="6">
    <source>
        <dbReference type="PROSITE" id="PS50111"/>
    </source>
</evidence>
<dbReference type="InterPro" id="IPR051310">
    <property type="entry name" value="MCP_chemotaxis"/>
</dbReference>
<dbReference type="InterPro" id="IPR003660">
    <property type="entry name" value="HAMP_dom"/>
</dbReference>
<dbReference type="PANTHER" id="PTHR43531">
    <property type="entry name" value="PROTEIN ICFG"/>
    <property type="match status" value="1"/>
</dbReference>
<dbReference type="EMBL" id="JBEQCT010000003">
    <property type="protein sequence ID" value="MFM2485041.1"/>
    <property type="molecule type" value="Genomic_DNA"/>
</dbReference>
<dbReference type="PROSITE" id="PS50885">
    <property type="entry name" value="HAMP"/>
    <property type="match status" value="1"/>
</dbReference>
<evidence type="ECO:0000313" key="8">
    <source>
        <dbReference type="EMBL" id="MFM2485041.1"/>
    </source>
</evidence>
<dbReference type="CDD" id="cd11386">
    <property type="entry name" value="MCP_signal"/>
    <property type="match status" value="1"/>
</dbReference>
<dbReference type="InterPro" id="IPR004089">
    <property type="entry name" value="MCPsignal_dom"/>
</dbReference>
<evidence type="ECO:0000259" key="7">
    <source>
        <dbReference type="PROSITE" id="PS50885"/>
    </source>
</evidence>
<dbReference type="Pfam" id="PF22673">
    <property type="entry name" value="MCP-like_PDC_1"/>
    <property type="match status" value="1"/>
</dbReference>
<dbReference type="Gene3D" id="6.10.340.10">
    <property type="match status" value="1"/>
</dbReference>
<evidence type="ECO:0000256" key="1">
    <source>
        <dbReference type="ARBA" id="ARBA00022500"/>
    </source>
</evidence>
<feature type="transmembrane region" description="Helical" evidence="5">
    <location>
        <begin position="359"/>
        <end position="379"/>
    </location>
</feature>